<dbReference type="SUPFAM" id="SSF54637">
    <property type="entry name" value="Thioesterase/thiol ester dehydrase-isomerase"/>
    <property type="match status" value="2"/>
</dbReference>
<evidence type="ECO:0000256" key="1">
    <source>
        <dbReference type="ARBA" id="ARBA00004141"/>
    </source>
</evidence>
<dbReference type="InterPro" id="IPR018499">
    <property type="entry name" value="Tetraspanin/Peripherin"/>
</dbReference>
<dbReference type="EMBL" id="QOIP01000004">
    <property type="protein sequence ID" value="RLU23597.1"/>
    <property type="molecule type" value="Genomic_DNA"/>
</dbReference>
<dbReference type="InterPro" id="IPR051490">
    <property type="entry name" value="THEM6_lcsJ_thioesterase"/>
</dbReference>
<organism evidence="8 9">
    <name type="scientific">Ooceraea biroi</name>
    <name type="common">Clonal raider ant</name>
    <name type="synonym">Cerapachys biroi</name>
    <dbReference type="NCBI Taxonomy" id="2015173"/>
    <lineage>
        <taxon>Eukaryota</taxon>
        <taxon>Metazoa</taxon>
        <taxon>Ecdysozoa</taxon>
        <taxon>Arthropoda</taxon>
        <taxon>Hexapoda</taxon>
        <taxon>Insecta</taxon>
        <taxon>Pterygota</taxon>
        <taxon>Neoptera</taxon>
        <taxon>Endopterygota</taxon>
        <taxon>Hymenoptera</taxon>
        <taxon>Apocrita</taxon>
        <taxon>Aculeata</taxon>
        <taxon>Formicoidea</taxon>
        <taxon>Formicidae</taxon>
        <taxon>Dorylinae</taxon>
        <taxon>Ooceraea</taxon>
    </lineage>
</organism>
<evidence type="ECO:0000313" key="8">
    <source>
        <dbReference type="EMBL" id="RLU23597.1"/>
    </source>
</evidence>
<comment type="caution">
    <text evidence="8">The sequence shown here is derived from an EMBL/GenBank/DDBJ whole genome shotgun (WGS) entry which is preliminary data.</text>
</comment>
<reference evidence="8 9" key="1">
    <citation type="journal article" date="2018" name="Genome Res.">
        <title>The genomic architecture and molecular evolution of ant odorant receptors.</title>
        <authorList>
            <person name="McKenzie S.K."/>
            <person name="Kronauer D.J.C."/>
        </authorList>
    </citation>
    <scope>NUCLEOTIDE SEQUENCE [LARGE SCALE GENOMIC DNA]</scope>
    <source>
        <strain evidence="8">Clonal line C1</strain>
    </source>
</reference>
<feature type="transmembrane region" description="Helical" evidence="7">
    <location>
        <begin position="350"/>
        <end position="374"/>
    </location>
</feature>
<comment type="subcellular location">
    <subcellularLocation>
        <location evidence="1">Membrane</location>
        <topology evidence="1">Multi-pass membrane protein</topology>
    </subcellularLocation>
</comment>
<dbReference type="Pfam" id="PF13279">
    <property type="entry name" value="4HBT_2"/>
    <property type="match status" value="2"/>
</dbReference>
<sequence length="597" mass="68752">MICWVLVGAFAAIVSLYCLIELHYFMRMFLTVFLARFCKKRVHILDETAVYGICTTTDVDALLYHMNNARYLRELDFARVDFYERTNLYREVCAQGSGVVQGAATIRYRRFIKPLTIFKITSKQIVEASLPSGAVRTGFSMSEIASSVAIIAILYFLFDVNYFVRIIFTVLWGRLFEKKKKLFDTTTIYGMCSTQDVDLVLKHMNNARYLRELDFARFHFYDRSGIYAAVAKRGGSAVQGASTIRYRRAIPIFTPYRVTTKLIYWEDKHFYIEQQFISLSDNFIRTVVLSRQTVTGLKVPVDEVITEMEPEVRRPEPTQELKLKQSLRSENLMKEEGVMGRTGYTCIRHVFCSLNVLIWLCACGILGAGLWLRLAYSGYATLVPQYSFASADSLLLAAGCVTFVIAFFGCCGAWFQSRCMLITYFSLVILMFLAEFMLGTLAFAFRENLARSMREELLYGIEKHYNITREPGTLSTMVLMRDVCFQFHCCGVRDYTDWFQIEAWPQEDRVPDSCCMQRERYCGRLDPEGRNKELWYKEGCASAIQMWLVTRLHVVGTVGLVVGFLQLFGLVASMILFCTVRHKRSSHTYKSYDTTNT</sequence>
<dbReference type="CDD" id="cd00586">
    <property type="entry name" value="4HBT"/>
    <property type="match status" value="1"/>
</dbReference>
<dbReference type="PANTHER" id="PTHR12475">
    <property type="match status" value="1"/>
</dbReference>
<accession>A0A3L8DT45</accession>
<feature type="transmembrane region" description="Helical" evidence="7">
    <location>
        <begin position="148"/>
        <end position="172"/>
    </location>
</feature>
<evidence type="ECO:0000256" key="7">
    <source>
        <dbReference type="SAM" id="Phobius"/>
    </source>
</evidence>
<dbReference type="AlphaFoldDB" id="A0A3L8DT45"/>
<evidence type="ECO:0000256" key="4">
    <source>
        <dbReference type="ARBA" id="ARBA00023136"/>
    </source>
</evidence>
<feature type="transmembrane region" description="Helical" evidence="7">
    <location>
        <begin position="422"/>
        <end position="445"/>
    </location>
</feature>
<dbReference type="GO" id="GO:0016020">
    <property type="term" value="C:membrane"/>
    <property type="evidence" value="ECO:0007669"/>
    <property type="project" value="UniProtKB-SubCell"/>
</dbReference>
<dbReference type="PANTHER" id="PTHR12475:SF4">
    <property type="entry name" value="PROTEIN THEM6"/>
    <property type="match status" value="1"/>
</dbReference>
<dbReference type="Pfam" id="PF00335">
    <property type="entry name" value="Tetraspanin"/>
    <property type="match status" value="1"/>
</dbReference>
<keyword evidence="4 7" id="KW-0472">Membrane</keyword>
<evidence type="ECO:0000256" key="6">
    <source>
        <dbReference type="ARBA" id="ARBA00041112"/>
    </source>
</evidence>
<comment type="similarity">
    <text evidence="5">Belongs to the THEM6 family.</text>
</comment>
<dbReference type="InterPro" id="IPR029069">
    <property type="entry name" value="HotDog_dom_sf"/>
</dbReference>
<evidence type="ECO:0000256" key="3">
    <source>
        <dbReference type="ARBA" id="ARBA00022989"/>
    </source>
</evidence>
<dbReference type="Proteomes" id="UP000279307">
    <property type="component" value="Chromosome 4"/>
</dbReference>
<feature type="transmembrane region" description="Helical" evidence="7">
    <location>
        <begin position="554"/>
        <end position="580"/>
    </location>
</feature>
<evidence type="ECO:0000256" key="5">
    <source>
        <dbReference type="ARBA" id="ARBA00038228"/>
    </source>
</evidence>
<proteinExistence type="inferred from homology"/>
<name>A0A3L8DT45_OOCBI</name>
<dbReference type="PRINTS" id="PR00259">
    <property type="entry name" value="TMFOUR"/>
</dbReference>
<protein>
    <recommendedName>
        <fullName evidence="6">Protein THEM6</fullName>
    </recommendedName>
</protein>
<dbReference type="Gene3D" id="3.10.129.10">
    <property type="entry name" value="Hotdog Thioesterase"/>
    <property type="match status" value="2"/>
</dbReference>
<evidence type="ECO:0000313" key="9">
    <source>
        <dbReference type="Proteomes" id="UP000279307"/>
    </source>
</evidence>
<keyword evidence="3 7" id="KW-1133">Transmembrane helix</keyword>
<dbReference type="OrthoDB" id="265761at2759"/>
<dbReference type="SUPFAM" id="SSF48652">
    <property type="entry name" value="Tetraspanin"/>
    <property type="match status" value="1"/>
</dbReference>
<dbReference type="Gene3D" id="1.10.1450.10">
    <property type="entry name" value="Tetraspanin"/>
    <property type="match status" value="1"/>
</dbReference>
<dbReference type="InterPro" id="IPR008952">
    <property type="entry name" value="Tetraspanin_EC2_sf"/>
</dbReference>
<gene>
    <name evidence="8" type="ORF">DMN91_003802</name>
</gene>
<evidence type="ECO:0000256" key="2">
    <source>
        <dbReference type="ARBA" id="ARBA00022692"/>
    </source>
</evidence>
<keyword evidence="2 7" id="KW-0812">Transmembrane</keyword>
<feature type="transmembrane region" description="Helical" evidence="7">
    <location>
        <begin position="394"/>
        <end position="415"/>
    </location>
</feature>